<dbReference type="GO" id="GO:0043565">
    <property type="term" value="F:sequence-specific DNA binding"/>
    <property type="evidence" value="ECO:0007669"/>
    <property type="project" value="TreeGrafter"/>
</dbReference>
<feature type="domain" description="C2H2-type" evidence="7">
    <location>
        <begin position="179"/>
        <end position="206"/>
    </location>
</feature>
<proteinExistence type="predicted"/>
<dbReference type="EnsemblMetazoa" id="CLYHEMT022537.1">
    <property type="protein sequence ID" value="CLYHEMP022537.1"/>
    <property type="gene ID" value="CLYHEMG022537"/>
</dbReference>
<feature type="domain" description="C2H2-type" evidence="7">
    <location>
        <begin position="235"/>
        <end position="262"/>
    </location>
</feature>
<dbReference type="InterPro" id="IPR013087">
    <property type="entry name" value="Znf_C2H2_type"/>
</dbReference>
<dbReference type="FunFam" id="3.30.160.60:FF:002343">
    <property type="entry name" value="Zinc finger protein 33A"/>
    <property type="match status" value="1"/>
</dbReference>
<dbReference type="FunFam" id="3.30.160.60:FF:000202">
    <property type="entry name" value="Zinc finger protein 574"/>
    <property type="match status" value="1"/>
</dbReference>
<feature type="compositionally biased region" description="Acidic residues" evidence="6">
    <location>
        <begin position="671"/>
        <end position="687"/>
    </location>
</feature>
<dbReference type="GO" id="GO:0008270">
    <property type="term" value="F:zinc ion binding"/>
    <property type="evidence" value="ECO:0007669"/>
    <property type="project" value="UniProtKB-KW"/>
</dbReference>
<organism evidence="8 9">
    <name type="scientific">Clytia hemisphaerica</name>
    <dbReference type="NCBI Taxonomy" id="252671"/>
    <lineage>
        <taxon>Eukaryota</taxon>
        <taxon>Metazoa</taxon>
        <taxon>Cnidaria</taxon>
        <taxon>Hydrozoa</taxon>
        <taxon>Hydroidolina</taxon>
        <taxon>Leptothecata</taxon>
        <taxon>Obeliida</taxon>
        <taxon>Clytiidae</taxon>
        <taxon>Clytia</taxon>
    </lineage>
</organism>
<feature type="domain" description="C2H2-type" evidence="7">
    <location>
        <begin position="207"/>
        <end position="234"/>
    </location>
</feature>
<evidence type="ECO:0000313" key="9">
    <source>
        <dbReference type="Proteomes" id="UP000594262"/>
    </source>
</evidence>
<feature type="domain" description="C2H2-type" evidence="7">
    <location>
        <begin position="498"/>
        <end position="526"/>
    </location>
</feature>
<dbReference type="FunFam" id="3.30.160.60:FF:000624">
    <property type="entry name" value="zinc finger protein 697"/>
    <property type="match status" value="1"/>
</dbReference>
<keyword evidence="3 5" id="KW-0863">Zinc-finger</keyword>
<reference evidence="8" key="1">
    <citation type="submission" date="2021-01" db="UniProtKB">
        <authorList>
            <consortium name="EnsemblMetazoa"/>
        </authorList>
    </citation>
    <scope>IDENTIFICATION</scope>
</reference>
<feature type="domain" description="C2H2-type" evidence="7">
    <location>
        <begin position="151"/>
        <end position="178"/>
    </location>
</feature>
<dbReference type="Pfam" id="PF00096">
    <property type="entry name" value="zf-C2H2"/>
    <property type="match status" value="5"/>
</dbReference>
<dbReference type="SUPFAM" id="SSF57667">
    <property type="entry name" value="beta-beta-alpha zinc fingers"/>
    <property type="match status" value="7"/>
</dbReference>
<evidence type="ECO:0000256" key="2">
    <source>
        <dbReference type="ARBA" id="ARBA00022737"/>
    </source>
</evidence>
<dbReference type="Gene3D" id="3.30.160.60">
    <property type="entry name" value="Classic Zinc Finger"/>
    <property type="match status" value="11"/>
</dbReference>
<dbReference type="PROSITE" id="PS50157">
    <property type="entry name" value="ZINC_FINGER_C2H2_2"/>
    <property type="match status" value="12"/>
</dbReference>
<evidence type="ECO:0000256" key="6">
    <source>
        <dbReference type="SAM" id="MobiDB-lite"/>
    </source>
</evidence>
<name>A0A7M6DQI1_9CNID</name>
<feature type="domain" description="C2H2-type" evidence="7">
    <location>
        <begin position="527"/>
        <end position="550"/>
    </location>
</feature>
<dbReference type="GO" id="GO:0005634">
    <property type="term" value="C:nucleus"/>
    <property type="evidence" value="ECO:0007669"/>
    <property type="project" value="TreeGrafter"/>
</dbReference>
<dbReference type="PANTHER" id="PTHR24408">
    <property type="entry name" value="ZINC FINGER PROTEIN"/>
    <property type="match status" value="1"/>
</dbReference>
<dbReference type="PANTHER" id="PTHR24408:SF58">
    <property type="entry name" value="TRANSCRIPTION FACTOR (TFIIIA), PUTATIVE (AFU_ORTHOLOGUE AFUA_1G05150)-RELATED"/>
    <property type="match status" value="1"/>
</dbReference>
<evidence type="ECO:0000256" key="3">
    <source>
        <dbReference type="ARBA" id="ARBA00022771"/>
    </source>
</evidence>
<dbReference type="GO" id="GO:0032502">
    <property type="term" value="P:developmental process"/>
    <property type="evidence" value="ECO:0007669"/>
    <property type="project" value="UniProtKB-ARBA"/>
</dbReference>
<dbReference type="InterPro" id="IPR036236">
    <property type="entry name" value="Znf_C2H2_sf"/>
</dbReference>
<keyword evidence="1" id="KW-0479">Metal-binding</keyword>
<accession>A0A7M6DQI1</accession>
<protein>
    <recommendedName>
        <fullName evidence="7">C2H2-type domain-containing protein</fullName>
    </recommendedName>
</protein>
<dbReference type="Pfam" id="PF13912">
    <property type="entry name" value="zf-C2H2_6"/>
    <property type="match status" value="2"/>
</dbReference>
<dbReference type="GO" id="GO:0000981">
    <property type="term" value="F:DNA-binding transcription factor activity, RNA polymerase II-specific"/>
    <property type="evidence" value="ECO:0007669"/>
    <property type="project" value="TreeGrafter"/>
</dbReference>
<keyword evidence="4" id="KW-0862">Zinc</keyword>
<evidence type="ECO:0000256" key="1">
    <source>
        <dbReference type="ARBA" id="ARBA00022723"/>
    </source>
</evidence>
<feature type="region of interest" description="Disordered" evidence="6">
    <location>
        <begin position="662"/>
        <end position="695"/>
    </location>
</feature>
<evidence type="ECO:0000313" key="8">
    <source>
        <dbReference type="EnsemblMetazoa" id="CLYHEMP022537.1"/>
    </source>
</evidence>
<dbReference type="FunFam" id="3.30.160.60:FF:000446">
    <property type="entry name" value="Zinc finger protein"/>
    <property type="match status" value="2"/>
</dbReference>
<sequence>MATTNEMEAKLQALFQTMVAESVESSNVMEEASSENTHEIVIQENGVVRFASQADDKENGQLTTQIVTNVSPDEDITTTETTVYEEVEHHGNDPEMQEEQQCIAEENVIVEHGMEEEIESEEDAVKLVFQTNLEKPLQSGILKGLNRLNGFPCSYCSRVLATKYSLMIHTRIHTGEKPHHCTVCTSKFTHPTDLRRHMLKHTGEKPFKCDVCGAGFTQTTSLKGHSRQHPGEKPHKCQICGETFVAAVLLKTHERIHNQVQTFKCTHCDETYESIEQVMEHCQNFHTISVSFDQVQAAANKNQPEPTALVDVSTIMYGRKRKRGQFACNECDSVLTTAYSLQIHKRTHTGERPYACHLCDYRSICLSMLKRHVLTHSSEKPFQCEHCPKSFRQLPHLKKHQQIHENKQRKCRKCDNAYPKLSDLVSHWNAHHSDADKPFLCVDCFTEFEEEDELLEHKKEKHAWKQGEYACDRCGTVFNRKGNLKKHLERVDCSERPFACELCEQTFRKKKSVEEHMLRDHGVEKDYECQKCKKVFKMEKLLKMHEKRTHGVVKCYCTLCPQRVFSSHKDLMDHTNRKHVARLVQVDITSTVKNKPTSPDEKDVTQRLFKVTNHVNGKIERTKEKMGKRRPKKATTKPRFPCRICGQLFTTHREVLHHFQSHRKNPGYFPSEEDFSLSSSSEEEMEREENNQQPSTTELLLHKIHEHQQTAIPQHHHTPTATATSLQPLKSGQLRATLSTEDVPDIGNYVLVELMGDEDGNMTVAEQQATMNAVVKQLLEEAPAGGADIQSQLNEIAKSGTVVAELVLNNSSSDAPIVEVVQDEKIEEV</sequence>
<feature type="domain" description="C2H2-type" evidence="7">
    <location>
        <begin position="326"/>
        <end position="353"/>
    </location>
</feature>
<feature type="domain" description="C2H2-type" evidence="7">
    <location>
        <begin position="640"/>
        <end position="667"/>
    </location>
</feature>
<evidence type="ECO:0000256" key="4">
    <source>
        <dbReference type="ARBA" id="ARBA00022833"/>
    </source>
</evidence>
<feature type="domain" description="C2H2-type" evidence="7">
    <location>
        <begin position="469"/>
        <end position="497"/>
    </location>
</feature>
<keyword evidence="2" id="KW-0677">Repeat</keyword>
<dbReference type="PROSITE" id="PS00028">
    <property type="entry name" value="ZINC_FINGER_C2H2_1"/>
    <property type="match status" value="11"/>
</dbReference>
<keyword evidence="9" id="KW-1185">Reference proteome</keyword>
<dbReference type="SMART" id="SM00355">
    <property type="entry name" value="ZnF_C2H2"/>
    <property type="match status" value="15"/>
</dbReference>
<dbReference type="AlphaFoldDB" id="A0A7M6DQI1"/>
<evidence type="ECO:0000256" key="5">
    <source>
        <dbReference type="PROSITE-ProRule" id="PRU00042"/>
    </source>
</evidence>
<feature type="domain" description="C2H2-type" evidence="7">
    <location>
        <begin position="354"/>
        <end position="381"/>
    </location>
</feature>
<feature type="domain" description="C2H2-type" evidence="7">
    <location>
        <begin position="382"/>
        <end position="409"/>
    </location>
</feature>
<dbReference type="OrthoDB" id="6077919at2759"/>
<dbReference type="Proteomes" id="UP000594262">
    <property type="component" value="Unplaced"/>
</dbReference>
<feature type="domain" description="C2H2-type" evidence="7">
    <location>
        <begin position="439"/>
        <end position="467"/>
    </location>
</feature>
<evidence type="ECO:0000259" key="7">
    <source>
        <dbReference type="PROSITE" id="PS50157"/>
    </source>
</evidence>